<dbReference type="InterPro" id="IPR034197">
    <property type="entry name" value="Peptidases_S8_3"/>
</dbReference>
<evidence type="ECO:0000256" key="8">
    <source>
        <dbReference type="PIRSR" id="PIRSR615500-1"/>
    </source>
</evidence>
<dbReference type="GO" id="GO:0005576">
    <property type="term" value="C:extracellular region"/>
    <property type="evidence" value="ECO:0007669"/>
    <property type="project" value="UniProtKB-SubCell"/>
</dbReference>
<dbReference type="PANTHER" id="PTHR10795">
    <property type="entry name" value="PROPROTEIN CONVERTASE SUBTILISIN/KEXIN"/>
    <property type="match status" value="1"/>
</dbReference>
<accession>A0A2P8E2C4</accession>
<evidence type="ECO:0000313" key="17">
    <source>
        <dbReference type="EMBL" id="PSL03603.1"/>
    </source>
</evidence>
<dbReference type="PROSITE" id="PS00138">
    <property type="entry name" value="SUBTILASE_SER"/>
    <property type="match status" value="1"/>
</dbReference>
<dbReference type="Pfam" id="PF04151">
    <property type="entry name" value="PPC"/>
    <property type="match status" value="1"/>
</dbReference>
<evidence type="ECO:0000256" key="10">
    <source>
        <dbReference type="RuleBase" id="RU003355"/>
    </source>
</evidence>
<evidence type="ECO:0000256" key="11">
    <source>
        <dbReference type="SAM" id="MobiDB-lite"/>
    </source>
</evidence>
<keyword evidence="4" id="KW-0732">Signal</keyword>
<evidence type="ECO:0000259" key="12">
    <source>
        <dbReference type="Pfam" id="PF00082"/>
    </source>
</evidence>
<evidence type="ECO:0000256" key="7">
    <source>
        <dbReference type="ARBA" id="ARBA00023180"/>
    </source>
</evidence>
<dbReference type="InterPro" id="IPR015500">
    <property type="entry name" value="Peptidase_S8_subtilisin-rel"/>
</dbReference>
<evidence type="ECO:0000259" key="14">
    <source>
        <dbReference type="Pfam" id="PF04151"/>
    </source>
</evidence>
<feature type="domain" description="Peptidase C-terminal archaeal/bacterial" evidence="14">
    <location>
        <begin position="906"/>
        <end position="972"/>
    </location>
</feature>
<comment type="subcellular location">
    <subcellularLocation>
        <location evidence="1">Secreted</location>
    </subcellularLocation>
</comment>
<evidence type="ECO:0000256" key="9">
    <source>
        <dbReference type="PROSITE-ProRule" id="PRU01240"/>
    </source>
</evidence>
<evidence type="ECO:0000256" key="3">
    <source>
        <dbReference type="ARBA" id="ARBA00022670"/>
    </source>
</evidence>
<dbReference type="EMBL" id="PYGE01000007">
    <property type="protein sequence ID" value="PSL03603.1"/>
    <property type="molecule type" value="Genomic_DNA"/>
</dbReference>
<dbReference type="InterPro" id="IPR000209">
    <property type="entry name" value="Peptidase_S8/S53_dom"/>
</dbReference>
<feature type="active site" description="Charge relay system" evidence="8 9">
    <location>
        <position position="654"/>
    </location>
</feature>
<dbReference type="PRINTS" id="PR00723">
    <property type="entry name" value="SUBTILISIN"/>
</dbReference>
<dbReference type="InterPro" id="IPR023828">
    <property type="entry name" value="Peptidase_S8_Ser-AS"/>
</dbReference>
<comment type="caution">
    <text evidence="17">The sequence shown here is derived from an EMBL/GenBank/DDBJ whole genome shotgun (WGS) entry which is preliminary data.</text>
</comment>
<keyword evidence="18" id="KW-1185">Reference proteome</keyword>
<keyword evidence="5 9" id="KW-0378">Hydrolase</keyword>
<feature type="domain" description="Peptidase S8/S53" evidence="12">
    <location>
        <begin position="217"/>
        <end position="703"/>
    </location>
</feature>
<dbReference type="InterPro" id="IPR036852">
    <property type="entry name" value="Peptidase_S8/S53_dom_sf"/>
</dbReference>
<dbReference type="Gene3D" id="3.40.50.200">
    <property type="entry name" value="Peptidase S8/S53 domain"/>
    <property type="match status" value="1"/>
</dbReference>
<dbReference type="InterPro" id="IPR010259">
    <property type="entry name" value="S8pro/Inhibitor_I9"/>
</dbReference>
<dbReference type="Pfam" id="PF05922">
    <property type="entry name" value="Inhibitor_I9"/>
    <property type="match status" value="1"/>
</dbReference>
<dbReference type="InterPro" id="IPR003137">
    <property type="entry name" value="PA_domain"/>
</dbReference>
<feature type="region of interest" description="Disordered" evidence="11">
    <location>
        <begin position="996"/>
        <end position="1015"/>
    </location>
</feature>
<evidence type="ECO:0000259" key="16">
    <source>
        <dbReference type="Pfam" id="PF17766"/>
    </source>
</evidence>
<evidence type="ECO:0000256" key="2">
    <source>
        <dbReference type="ARBA" id="ARBA00011073"/>
    </source>
</evidence>
<feature type="active site" description="Charge relay system" evidence="8 9">
    <location>
        <position position="322"/>
    </location>
</feature>
<proteinExistence type="inferred from homology"/>
<name>A0A2P8E2C4_9ACTN</name>
<dbReference type="AlphaFoldDB" id="A0A2P8E2C4"/>
<keyword evidence="6 9" id="KW-0720">Serine protease</keyword>
<dbReference type="SUPFAM" id="SSF54897">
    <property type="entry name" value="Protease propeptides/inhibitors"/>
    <property type="match status" value="1"/>
</dbReference>
<dbReference type="PROSITE" id="PS51892">
    <property type="entry name" value="SUBTILASE"/>
    <property type="match status" value="1"/>
</dbReference>
<dbReference type="Pfam" id="PF00082">
    <property type="entry name" value="Peptidase_S8"/>
    <property type="match status" value="1"/>
</dbReference>
<dbReference type="GO" id="GO:0004252">
    <property type="term" value="F:serine-type endopeptidase activity"/>
    <property type="evidence" value="ECO:0007669"/>
    <property type="project" value="UniProtKB-UniRule"/>
</dbReference>
<dbReference type="InterPro" id="IPR007280">
    <property type="entry name" value="Peptidase_C_arc/bac"/>
</dbReference>
<dbReference type="Gene3D" id="3.30.70.80">
    <property type="entry name" value="Peptidase S8 propeptide/proteinase inhibitor I9"/>
    <property type="match status" value="1"/>
</dbReference>
<feature type="domain" description="PA" evidence="13">
    <location>
        <begin position="499"/>
        <end position="575"/>
    </location>
</feature>
<feature type="domain" description="Inhibitor I9" evidence="15">
    <location>
        <begin position="90"/>
        <end position="189"/>
    </location>
</feature>
<dbReference type="Gene3D" id="2.60.40.2310">
    <property type="match status" value="1"/>
</dbReference>
<keyword evidence="7" id="KW-0325">Glycoprotein</keyword>
<evidence type="ECO:0000256" key="6">
    <source>
        <dbReference type="ARBA" id="ARBA00022825"/>
    </source>
</evidence>
<dbReference type="InterPro" id="IPR023827">
    <property type="entry name" value="Peptidase_S8_Asp-AS"/>
</dbReference>
<protein>
    <submittedName>
        <fullName evidence="17">PA domain-containing protein</fullName>
    </submittedName>
</protein>
<feature type="region of interest" description="Disordered" evidence="11">
    <location>
        <begin position="871"/>
        <end position="906"/>
    </location>
</feature>
<sequence>MDPVTSWGPPYDHLREDEHVTMVSTPRRGRARLLSAAAAASLAAATAGGVAFAVPTAPKAPSGPIDAHPIDAHPIDAQPIDGQRADAGGYIVVLEGQPAASYRGGVSGLARTAPAAGERLRPSSAAVRDYRAHLRDRQLTLARDVGVRPVHRYTVALNGFSARLSAEQVRTLRASPGVRAVVADVPRKVDTVHSPEFLGLTGDDGLWESVGGSDRAGHGTVVGVIDTGIWPENPSFAGDELPDGSTGEVGRPYRTSETGTAMLKADGDTFTGACRPGEGWTPDLCNDKLISARYFEDGFVTNVAPEHRGEHEQISARDGDGHGTHTAATAAGNHHVEMSVDGRSFGSGSGMAPGAKIAAYKVCWQDDDAATGGCYPSDSVAAIEQAVLDGVDVINYSISGATDTVMDPVELAFLSAASANVFVAASAGNSGPEPSTVAHNSPWLTSVAASTHVRYEGTVELGDGRRFRGAMIDDTGVPERSRLLYAGDIPAQGVDAADAALCAPDSLDATAVAEAAPAVVLCDRGEYPRVDKSAEVARAGGVGTVLGNTDPADSLNADLHTIPTTHVPAGDADAIRSYATSRPDATAALLPGDRTDLPPTPLPVVAGFSSRGPAEANGGDVLKPDVAAPGVDVLAAVAPGPHNGNDFDFLSGTSMAAPHVAGLAAVMRAERPEWSAMAVKSALMTTASEVKTTEGENDADRFGRGAGNVDPTRFLDPGLVYEAGPDDWLSFLEGTGENLGVDGVEPIDPSNLNQPSVAVGALAGRQVITREVTAVTPGLYRAEIDVPGFDARVRPSVLHFARPGQTKRFEIVLDRETAPLGTYAQGELTWSGGGTTVRSPVVARPVAVAAPPEVTGTGTSGEIRYEVVPGSDGDVDLTTHGLAPGEVTEGSLTPGEPADTEGNSSSQVVTFEVPEGTTTARFDLVSGAAHADYDMYLYGPGGKELPVEGATGSTSERVDLTAPRPGTYRVLVHMFSSADGSAAEFDLRTFSVGSESGHSGAMSVTPDPIPGRRGEPSTVTVQYDGLRDGTPYLATIGYEGTATLTTIMIN</sequence>
<dbReference type="InterPro" id="IPR037045">
    <property type="entry name" value="S8pro/Inhibitor_I9_sf"/>
</dbReference>
<feature type="domain" description="Subtilisin-like protease fibronectin type-III" evidence="16">
    <location>
        <begin position="751"/>
        <end position="842"/>
    </location>
</feature>
<dbReference type="CDD" id="cd02120">
    <property type="entry name" value="PA_subtilisin_like"/>
    <property type="match status" value="1"/>
</dbReference>
<evidence type="ECO:0000259" key="13">
    <source>
        <dbReference type="Pfam" id="PF02225"/>
    </source>
</evidence>
<gene>
    <name evidence="17" type="ORF">CLV30_10784</name>
</gene>
<dbReference type="GO" id="GO:0006508">
    <property type="term" value="P:proteolysis"/>
    <property type="evidence" value="ECO:0007669"/>
    <property type="project" value="UniProtKB-KW"/>
</dbReference>
<evidence type="ECO:0000256" key="5">
    <source>
        <dbReference type="ARBA" id="ARBA00022801"/>
    </source>
</evidence>
<evidence type="ECO:0000256" key="4">
    <source>
        <dbReference type="ARBA" id="ARBA00022729"/>
    </source>
</evidence>
<evidence type="ECO:0000313" key="18">
    <source>
        <dbReference type="Proteomes" id="UP000243528"/>
    </source>
</evidence>
<feature type="region of interest" description="Disordered" evidence="11">
    <location>
        <begin position="233"/>
        <end position="254"/>
    </location>
</feature>
<comment type="similarity">
    <text evidence="2 9 10">Belongs to the peptidase S8 family.</text>
</comment>
<dbReference type="PROSITE" id="PS00136">
    <property type="entry name" value="SUBTILASE_ASP"/>
    <property type="match status" value="1"/>
</dbReference>
<organism evidence="17 18">
    <name type="scientific">Haloactinopolyspora alba</name>
    <dbReference type="NCBI Taxonomy" id="648780"/>
    <lineage>
        <taxon>Bacteria</taxon>
        <taxon>Bacillati</taxon>
        <taxon>Actinomycetota</taxon>
        <taxon>Actinomycetes</taxon>
        <taxon>Jiangellales</taxon>
        <taxon>Jiangellaceae</taxon>
        <taxon>Haloactinopolyspora</taxon>
    </lineage>
</organism>
<dbReference type="InterPro" id="IPR045051">
    <property type="entry name" value="SBT"/>
</dbReference>
<dbReference type="Gene3D" id="2.60.120.380">
    <property type="match status" value="1"/>
</dbReference>
<feature type="active site" description="Charge relay system" evidence="8 9">
    <location>
        <position position="226"/>
    </location>
</feature>
<reference evidence="17 18" key="1">
    <citation type="submission" date="2018-03" db="EMBL/GenBank/DDBJ databases">
        <title>Genomic Encyclopedia of Archaeal and Bacterial Type Strains, Phase II (KMG-II): from individual species to whole genera.</title>
        <authorList>
            <person name="Goeker M."/>
        </authorList>
    </citation>
    <scope>NUCLEOTIDE SEQUENCE [LARGE SCALE GENOMIC DNA]</scope>
    <source>
        <strain evidence="17 18">DSM 45211</strain>
    </source>
</reference>
<dbReference type="InterPro" id="IPR041469">
    <property type="entry name" value="Subtilisin-like_FN3"/>
</dbReference>
<dbReference type="OrthoDB" id="614750at2"/>
<dbReference type="CDD" id="cd04852">
    <property type="entry name" value="Peptidases_S8_3"/>
    <property type="match status" value="1"/>
</dbReference>
<dbReference type="Pfam" id="PF02225">
    <property type="entry name" value="PA"/>
    <property type="match status" value="1"/>
</dbReference>
<dbReference type="Pfam" id="PF17766">
    <property type="entry name" value="fn3_6"/>
    <property type="match status" value="1"/>
</dbReference>
<evidence type="ECO:0000256" key="1">
    <source>
        <dbReference type="ARBA" id="ARBA00004613"/>
    </source>
</evidence>
<keyword evidence="3 9" id="KW-0645">Protease</keyword>
<dbReference type="Proteomes" id="UP000243528">
    <property type="component" value="Unassembled WGS sequence"/>
</dbReference>
<evidence type="ECO:0000259" key="15">
    <source>
        <dbReference type="Pfam" id="PF05922"/>
    </source>
</evidence>
<dbReference type="Gene3D" id="3.50.30.30">
    <property type="match status" value="1"/>
</dbReference>
<dbReference type="SUPFAM" id="SSF52743">
    <property type="entry name" value="Subtilisin-like"/>
    <property type="match status" value="1"/>
</dbReference>